<evidence type="ECO:0000256" key="1">
    <source>
        <dbReference type="ARBA" id="ARBA00004123"/>
    </source>
</evidence>
<proteinExistence type="inferred from homology"/>
<dbReference type="OMA" id="DSLNCMY"/>
<dbReference type="HOGENOM" id="CLU_078274_2_0_1"/>
<protein>
    <recommendedName>
        <fullName evidence="5">GINS complex subunit 2</fullName>
    </recommendedName>
</protein>
<dbReference type="InterPro" id="IPR056784">
    <property type="entry name" value="PSF2_N"/>
</dbReference>
<dbReference type="GO" id="GO:0000811">
    <property type="term" value="C:GINS complex"/>
    <property type="evidence" value="ECO:0007669"/>
    <property type="project" value="TreeGrafter"/>
</dbReference>
<feature type="domain" description="GINS subunit" evidence="6">
    <location>
        <begin position="65"/>
        <end position="168"/>
    </location>
</feature>
<dbReference type="InterPro" id="IPR036224">
    <property type="entry name" value="GINS_bundle-like_dom_sf"/>
</dbReference>
<evidence type="ECO:0000259" key="7">
    <source>
        <dbReference type="Pfam" id="PF25005"/>
    </source>
</evidence>
<comment type="subcellular location">
    <subcellularLocation>
        <location evidence="1">Nucleus</location>
    </subcellularLocation>
</comment>
<evidence type="ECO:0000259" key="6">
    <source>
        <dbReference type="Pfam" id="PF05916"/>
    </source>
</evidence>
<dbReference type="InParanoid" id="E0VHX1"/>
<evidence type="ECO:0000313" key="9">
    <source>
        <dbReference type="EnsemblMetazoa" id="PHUM216940-PA"/>
    </source>
</evidence>
<reference evidence="8" key="1">
    <citation type="submission" date="2007-04" db="EMBL/GenBank/DDBJ databases">
        <title>Annotation of Pediculus humanus corporis strain USDA.</title>
        <authorList>
            <person name="Kirkness E."/>
            <person name="Hannick L."/>
            <person name="Hass B."/>
            <person name="Bruggner R."/>
            <person name="Lawson D."/>
            <person name="Bidwell S."/>
            <person name="Joardar V."/>
            <person name="Caler E."/>
            <person name="Walenz B."/>
            <person name="Inman J."/>
            <person name="Schobel S."/>
            <person name="Galinsky K."/>
            <person name="Amedeo P."/>
            <person name="Strausberg R."/>
        </authorList>
    </citation>
    <scope>NUCLEOTIDE SEQUENCE</scope>
    <source>
        <strain evidence="8">USDA</strain>
    </source>
</reference>
<dbReference type="EnsemblMetazoa" id="PHUM216940-RA">
    <property type="protein sequence ID" value="PHUM216940-PA"/>
    <property type="gene ID" value="PHUM216940"/>
</dbReference>
<dbReference type="AlphaFoldDB" id="E0VHX1"/>
<dbReference type="RefSeq" id="XP_002425715.1">
    <property type="nucleotide sequence ID" value="XM_002425670.1"/>
</dbReference>
<dbReference type="Pfam" id="PF05916">
    <property type="entry name" value="Sld5"/>
    <property type="match status" value="1"/>
</dbReference>
<dbReference type="Pfam" id="PF25005">
    <property type="entry name" value="PSF2_N"/>
    <property type="match status" value="1"/>
</dbReference>
<dbReference type="FunFam" id="3.40.5.50:FF:000001">
    <property type="entry name" value="DNA replication complex GINS protein PSF2"/>
    <property type="match status" value="1"/>
</dbReference>
<dbReference type="PANTHER" id="PTHR12772:SF0">
    <property type="entry name" value="DNA REPLICATION COMPLEX GINS PROTEIN PSF2"/>
    <property type="match status" value="1"/>
</dbReference>
<name>E0VHX1_PEDHC</name>
<evidence type="ECO:0000256" key="4">
    <source>
        <dbReference type="ARBA" id="ARBA00023242"/>
    </source>
</evidence>
<dbReference type="Proteomes" id="UP000009046">
    <property type="component" value="Unassembled WGS sequence"/>
</dbReference>
<evidence type="ECO:0000256" key="2">
    <source>
        <dbReference type="ARBA" id="ARBA00010565"/>
    </source>
</evidence>
<dbReference type="InterPro" id="IPR021151">
    <property type="entry name" value="GINS_A"/>
</dbReference>
<dbReference type="Gene3D" id="3.40.5.50">
    <property type="match status" value="1"/>
</dbReference>
<evidence type="ECO:0000256" key="3">
    <source>
        <dbReference type="ARBA" id="ARBA00022705"/>
    </source>
</evidence>
<dbReference type="SUPFAM" id="SSF158573">
    <property type="entry name" value="GINS helical bundle-like"/>
    <property type="match status" value="1"/>
</dbReference>
<dbReference type="CDD" id="cd11712">
    <property type="entry name" value="GINS_A_psf2"/>
    <property type="match status" value="1"/>
</dbReference>
<organism>
    <name type="scientific">Pediculus humanus subsp. corporis</name>
    <name type="common">Body louse</name>
    <dbReference type="NCBI Taxonomy" id="121224"/>
    <lineage>
        <taxon>Eukaryota</taxon>
        <taxon>Metazoa</taxon>
        <taxon>Ecdysozoa</taxon>
        <taxon>Arthropoda</taxon>
        <taxon>Hexapoda</taxon>
        <taxon>Insecta</taxon>
        <taxon>Pterygota</taxon>
        <taxon>Neoptera</taxon>
        <taxon>Paraneoptera</taxon>
        <taxon>Psocodea</taxon>
        <taxon>Troctomorpha</taxon>
        <taxon>Phthiraptera</taxon>
        <taxon>Anoplura</taxon>
        <taxon>Pediculidae</taxon>
        <taxon>Pediculus</taxon>
    </lineage>
</organism>
<keyword evidence="10" id="KW-1185">Reference proteome</keyword>
<dbReference type="CTD" id="8237598"/>
<feature type="domain" description="DNA replication complex GINS protein PSF2 N-terminal" evidence="7">
    <location>
        <begin position="2"/>
        <end position="60"/>
    </location>
</feature>
<gene>
    <name evidence="9" type="primary">8237598</name>
    <name evidence="8" type="ORF">Phum_PHUM216940</name>
</gene>
<dbReference type="VEuPathDB" id="VectorBase:PHUM216940"/>
<dbReference type="GO" id="GO:0006260">
    <property type="term" value="P:DNA replication"/>
    <property type="evidence" value="ECO:0007669"/>
    <property type="project" value="UniProtKB-KW"/>
</dbReference>
<dbReference type="FunCoup" id="E0VHX1">
    <property type="interactions" value="1357"/>
</dbReference>
<dbReference type="OrthoDB" id="1938138at2759"/>
<keyword evidence="3" id="KW-0235">DNA replication</keyword>
<sequence>MEPAEIEFLAEEKYITIIPRFHCRKTYFITGELGPFRAGIPLKVPLWLARDLKRRQKCHVLTPEWLDLENLSQLNADEVNSVKFIKLPSENYFIGAKIILGFGVDVNFFSLMTAVKDLWDKRKSKLEDAAEMFLGIGMDHVVAPKITTAEINIVRPLLPELTDFLNRLASTEITRPERLEDSENSLDESFNYSNIISSLNVGSISTIES</sequence>
<dbReference type="eggNOG" id="KOG4071">
    <property type="taxonomic scope" value="Eukaryota"/>
</dbReference>
<dbReference type="InterPro" id="IPR007257">
    <property type="entry name" value="GINS_Psf2"/>
</dbReference>
<dbReference type="GO" id="GO:0000727">
    <property type="term" value="P:double-strand break repair via break-induced replication"/>
    <property type="evidence" value="ECO:0007669"/>
    <property type="project" value="TreeGrafter"/>
</dbReference>
<dbReference type="EMBL" id="DS235172">
    <property type="protein sequence ID" value="EEB12977.1"/>
    <property type="molecule type" value="Genomic_DNA"/>
</dbReference>
<dbReference type="PANTHER" id="PTHR12772">
    <property type="entry name" value="DNA REPLICATION COMPLEX GINS PROTEIN PSF2"/>
    <property type="match status" value="1"/>
</dbReference>
<accession>E0VHX1</accession>
<dbReference type="KEGG" id="phu:Phum_PHUM216940"/>
<dbReference type="Gene3D" id="1.20.58.1020">
    <property type="match status" value="1"/>
</dbReference>
<dbReference type="EMBL" id="AAZO01002494">
    <property type="status" value="NOT_ANNOTATED_CDS"/>
    <property type="molecule type" value="Genomic_DNA"/>
</dbReference>
<evidence type="ECO:0000313" key="8">
    <source>
        <dbReference type="EMBL" id="EEB12977.1"/>
    </source>
</evidence>
<dbReference type="SUPFAM" id="SSF160059">
    <property type="entry name" value="PriA/YqbF domain"/>
    <property type="match status" value="1"/>
</dbReference>
<reference evidence="9" key="3">
    <citation type="submission" date="2020-05" db="UniProtKB">
        <authorList>
            <consortium name="EnsemblMetazoa"/>
        </authorList>
    </citation>
    <scope>IDENTIFICATION</scope>
    <source>
        <strain evidence="9">USDA</strain>
    </source>
</reference>
<evidence type="ECO:0000256" key="5">
    <source>
        <dbReference type="ARBA" id="ARBA00030871"/>
    </source>
</evidence>
<dbReference type="CDD" id="cd21694">
    <property type="entry name" value="GINS_B_Psf2"/>
    <property type="match status" value="1"/>
</dbReference>
<reference evidence="8" key="2">
    <citation type="submission" date="2007-04" db="EMBL/GenBank/DDBJ databases">
        <title>The genome of the human body louse.</title>
        <authorList>
            <consortium name="The Human Body Louse Genome Consortium"/>
            <person name="Kirkness E."/>
            <person name="Walenz B."/>
            <person name="Hass B."/>
            <person name="Bruggner R."/>
            <person name="Strausberg R."/>
        </authorList>
    </citation>
    <scope>NUCLEOTIDE SEQUENCE</scope>
    <source>
        <strain evidence="8">USDA</strain>
    </source>
</reference>
<dbReference type="STRING" id="121224.E0VHX1"/>
<dbReference type="GeneID" id="8237598"/>
<keyword evidence="4" id="KW-0539">Nucleus</keyword>
<comment type="similarity">
    <text evidence="2">Belongs to the GINS2/PSF2 family.</text>
</comment>
<evidence type="ECO:0000313" key="10">
    <source>
        <dbReference type="Proteomes" id="UP000009046"/>
    </source>
</evidence>